<name>A0ABQ1KXP3_9BURK</name>
<evidence type="ECO:0000256" key="1">
    <source>
        <dbReference type="SAM" id="Phobius"/>
    </source>
</evidence>
<keyword evidence="3" id="KW-1185">Reference proteome</keyword>
<comment type="caution">
    <text evidence="2">The sequence shown here is derived from an EMBL/GenBank/DDBJ whole genome shotgun (WGS) entry which is preliminary data.</text>
</comment>
<feature type="transmembrane region" description="Helical" evidence="1">
    <location>
        <begin position="39"/>
        <end position="59"/>
    </location>
</feature>
<organism evidence="2 3">
    <name type="scientific">Pseudoduganella buxea</name>
    <dbReference type="NCBI Taxonomy" id="1949069"/>
    <lineage>
        <taxon>Bacteria</taxon>
        <taxon>Pseudomonadati</taxon>
        <taxon>Pseudomonadota</taxon>
        <taxon>Betaproteobacteria</taxon>
        <taxon>Burkholderiales</taxon>
        <taxon>Oxalobacteraceae</taxon>
        <taxon>Telluria group</taxon>
        <taxon>Pseudoduganella</taxon>
    </lineage>
</organism>
<evidence type="ECO:0000313" key="3">
    <source>
        <dbReference type="Proteomes" id="UP000622638"/>
    </source>
</evidence>
<keyword evidence="1" id="KW-0472">Membrane</keyword>
<dbReference type="RefSeq" id="WP_229417784.1">
    <property type="nucleotide sequence ID" value="NZ_BMKG01000015.1"/>
</dbReference>
<dbReference type="EMBL" id="BMKG01000015">
    <property type="protein sequence ID" value="GGC10916.1"/>
    <property type="molecule type" value="Genomic_DNA"/>
</dbReference>
<accession>A0ABQ1KXP3</accession>
<dbReference type="Proteomes" id="UP000622638">
    <property type="component" value="Unassembled WGS sequence"/>
</dbReference>
<gene>
    <name evidence="2" type="ORF">GCM10011572_35300</name>
</gene>
<protein>
    <recommendedName>
        <fullName evidence="4">Type 4a pilus biogenesis protein PilO</fullName>
    </recommendedName>
</protein>
<keyword evidence="1" id="KW-0812">Transmembrane</keyword>
<sequence length="231" mass="26114">MNIDTPSPGVGSATRRAPNTRPRVPLPFWIRHFGRVRTAFITLGVTASLTVASVVVSYWQLYDARTAEAQARDARDMARQSFVHVEAEKEDIRTYQPLFTELRQRNFVGIENRLEWVEAIRQIKEQRHLLPLTYEIDPQQPYKLVGPVATGRYQLRGSRMTVHLDMLHEMDLLNFLADLRQRGVFTVQACTIRRAASAGNTPLAAGMTADCTLNWLTLTQPAATRVTGARP</sequence>
<proteinExistence type="predicted"/>
<evidence type="ECO:0008006" key="4">
    <source>
        <dbReference type="Google" id="ProtNLM"/>
    </source>
</evidence>
<keyword evidence="1" id="KW-1133">Transmembrane helix</keyword>
<evidence type="ECO:0000313" key="2">
    <source>
        <dbReference type="EMBL" id="GGC10916.1"/>
    </source>
</evidence>
<reference evidence="3" key="1">
    <citation type="journal article" date="2019" name="Int. J. Syst. Evol. Microbiol.">
        <title>The Global Catalogue of Microorganisms (GCM) 10K type strain sequencing project: providing services to taxonomists for standard genome sequencing and annotation.</title>
        <authorList>
            <consortium name="The Broad Institute Genomics Platform"/>
            <consortium name="The Broad Institute Genome Sequencing Center for Infectious Disease"/>
            <person name="Wu L."/>
            <person name="Ma J."/>
        </authorList>
    </citation>
    <scope>NUCLEOTIDE SEQUENCE [LARGE SCALE GENOMIC DNA]</scope>
    <source>
        <strain evidence="3">CGMCC 1.15931</strain>
    </source>
</reference>